<keyword evidence="4" id="KW-0804">Transcription</keyword>
<feature type="region of interest" description="Disordered" evidence="6">
    <location>
        <begin position="1"/>
        <end position="206"/>
    </location>
</feature>
<evidence type="ECO:0000256" key="5">
    <source>
        <dbReference type="ARBA" id="ARBA00023242"/>
    </source>
</evidence>
<feature type="region of interest" description="Disordered" evidence="6">
    <location>
        <begin position="484"/>
        <end position="538"/>
    </location>
</feature>
<comment type="caution">
    <text evidence="8">The sequence shown here is derived from an EMBL/GenBank/DDBJ whole genome shotgun (WGS) entry which is preliminary data.</text>
</comment>
<dbReference type="OrthoDB" id="153872at2759"/>
<dbReference type="PANTHER" id="PTHR12228">
    <property type="entry name" value="TRANSCRIPTION INITIATION FACTOR TFIID 55 KD SUBUNIT-RELATED"/>
    <property type="match status" value="1"/>
</dbReference>
<feature type="compositionally biased region" description="Acidic residues" evidence="6">
    <location>
        <begin position="510"/>
        <end position="526"/>
    </location>
</feature>
<feature type="compositionally biased region" description="Polar residues" evidence="6">
    <location>
        <begin position="49"/>
        <end position="59"/>
    </location>
</feature>
<feature type="compositionally biased region" description="Low complexity" evidence="6">
    <location>
        <begin position="496"/>
        <end position="509"/>
    </location>
</feature>
<dbReference type="GO" id="GO:0051123">
    <property type="term" value="P:RNA polymerase II preinitiation complex assembly"/>
    <property type="evidence" value="ECO:0007669"/>
    <property type="project" value="TreeGrafter"/>
</dbReference>
<dbReference type="PANTHER" id="PTHR12228:SF0">
    <property type="entry name" value="TATA-BOX BINDING PROTEIN ASSOCIATED FACTOR 7"/>
    <property type="match status" value="1"/>
</dbReference>
<protein>
    <recommendedName>
        <fullName evidence="7">TAFII55 protein conserved region domain-containing protein</fullName>
    </recommendedName>
</protein>
<sequence length="592" mass="64425">MKLKLKAPGPASGDAPPAPAPTSAPASAAPSTSATATPTTSAPKLNLKFKSSAQPSQDTPVPVPAPPGDAPKQKRKYTKKPKLDEDGQPITAAKAAPKPKKRPLEDGEEGTPAKRKPKPTQKSLERTRDSDEDDEADMIAVAAAPKKAQTQKKAPARTQSVKLSLKTKVPGQPQRAGTAVLKMKTQGRPPPRPPGAGYDSEAEDAEDDPAIEQQFVLRMEPGPDNDLLRKSIEERTIGKKQSEGGPGVQIRFLDRDGRRSIVTIQGRMYAATMVELPCVIESLKSWNKKDWVKTADVCQMLLVLGRVNSEDEAKKVTRPKTIEPDTHRFAHGLTPPMNWVRRRRFRPRKSYLDVERIESQTEALLAEDEQAHTSKYELIDSEEEGSGGEEFDDQDAMGDDEDMYGADYTQTPLADQVDEQELEAALAQGLLEDMEEGGLELQTADGEDLDINALFGSGDANAGEATIEVETPVATSHDVAMHALGGQHHNGELVVEPESAASTPAAATSPEDDDDDDDDDDDEVDPEAAAKQEQDELVRGEIRELEDAITNAQNQLKETTNVLFKRRLLDRIAKQEQDLKVKLSLIGEQADD</sequence>
<organism evidence="8 9">
    <name type="scientific">Periconia digitata</name>
    <dbReference type="NCBI Taxonomy" id="1303443"/>
    <lineage>
        <taxon>Eukaryota</taxon>
        <taxon>Fungi</taxon>
        <taxon>Dikarya</taxon>
        <taxon>Ascomycota</taxon>
        <taxon>Pezizomycotina</taxon>
        <taxon>Dothideomycetes</taxon>
        <taxon>Pleosporomycetidae</taxon>
        <taxon>Pleosporales</taxon>
        <taxon>Massarineae</taxon>
        <taxon>Periconiaceae</taxon>
        <taxon>Periconia</taxon>
    </lineage>
</organism>
<accession>A0A9W4XEJ1</accession>
<comment type="similarity">
    <text evidence="2">Belongs to the TAF7 family.</text>
</comment>
<dbReference type="GO" id="GO:0016251">
    <property type="term" value="F:RNA polymerase II general transcription initiation factor activity"/>
    <property type="evidence" value="ECO:0007669"/>
    <property type="project" value="TreeGrafter"/>
</dbReference>
<dbReference type="CDD" id="cd08047">
    <property type="entry name" value="TAF7"/>
    <property type="match status" value="1"/>
</dbReference>
<evidence type="ECO:0000256" key="4">
    <source>
        <dbReference type="ARBA" id="ARBA00023163"/>
    </source>
</evidence>
<comment type="subcellular location">
    <subcellularLocation>
        <location evidence="1">Nucleus</location>
    </subcellularLocation>
</comment>
<keyword evidence="5" id="KW-0539">Nucleus</keyword>
<evidence type="ECO:0000259" key="7">
    <source>
        <dbReference type="SMART" id="SM01370"/>
    </source>
</evidence>
<dbReference type="SMART" id="SM01370">
    <property type="entry name" value="TAFII55_N"/>
    <property type="match status" value="1"/>
</dbReference>
<reference evidence="8" key="1">
    <citation type="submission" date="2023-01" db="EMBL/GenBank/DDBJ databases">
        <authorList>
            <person name="Van Ghelder C."/>
            <person name="Rancurel C."/>
        </authorList>
    </citation>
    <scope>NUCLEOTIDE SEQUENCE</scope>
    <source>
        <strain evidence="8">CNCM I-4278</strain>
    </source>
</reference>
<gene>
    <name evidence="8" type="ORF">PDIGIT_LOCUS1995</name>
</gene>
<feature type="region of interest" description="Disordered" evidence="6">
    <location>
        <begin position="377"/>
        <end position="416"/>
    </location>
</feature>
<dbReference type="Proteomes" id="UP001152607">
    <property type="component" value="Unassembled WGS sequence"/>
</dbReference>
<evidence type="ECO:0000256" key="2">
    <source>
        <dbReference type="ARBA" id="ARBA00009368"/>
    </source>
</evidence>
<feature type="domain" description="TAFII55 protein conserved region" evidence="7">
    <location>
        <begin position="211"/>
        <end position="373"/>
    </location>
</feature>
<dbReference type="InterPro" id="IPR037817">
    <property type="entry name" value="TAF7"/>
</dbReference>
<evidence type="ECO:0000256" key="6">
    <source>
        <dbReference type="SAM" id="MobiDB-lite"/>
    </source>
</evidence>
<dbReference type="Pfam" id="PF04658">
    <property type="entry name" value="TAFII55_N"/>
    <property type="match status" value="1"/>
</dbReference>
<keyword evidence="3" id="KW-0805">Transcription regulation</keyword>
<feature type="compositionally biased region" description="Basic and acidic residues" evidence="6">
    <location>
        <begin position="528"/>
        <end position="538"/>
    </location>
</feature>
<evidence type="ECO:0000313" key="8">
    <source>
        <dbReference type="EMBL" id="CAI6278120.1"/>
    </source>
</evidence>
<evidence type="ECO:0000256" key="1">
    <source>
        <dbReference type="ARBA" id="ARBA00004123"/>
    </source>
</evidence>
<dbReference type="InterPro" id="IPR006751">
    <property type="entry name" value="TAFII55_prot_cons_reg"/>
</dbReference>
<keyword evidence="9" id="KW-1185">Reference proteome</keyword>
<dbReference type="AlphaFoldDB" id="A0A9W4XEJ1"/>
<feature type="compositionally biased region" description="Low complexity" evidence="6">
    <location>
        <begin position="140"/>
        <end position="153"/>
    </location>
</feature>
<name>A0A9W4XEJ1_9PLEO</name>
<evidence type="ECO:0000313" key="9">
    <source>
        <dbReference type="Proteomes" id="UP001152607"/>
    </source>
</evidence>
<dbReference type="EMBL" id="CAOQHR010000001">
    <property type="protein sequence ID" value="CAI6278120.1"/>
    <property type="molecule type" value="Genomic_DNA"/>
</dbReference>
<feature type="compositionally biased region" description="Low complexity" evidence="6">
    <location>
        <begin position="23"/>
        <end position="43"/>
    </location>
</feature>
<proteinExistence type="inferred from homology"/>
<feature type="compositionally biased region" description="Acidic residues" evidence="6">
    <location>
        <begin position="379"/>
        <end position="404"/>
    </location>
</feature>
<evidence type="ECO:0000256" key="3">
    <source>
        <dbReference type="ARBA" id="ARBA00023015"/>
    </source>
</evidence>
<dbReference type="GO" id="GO:0005669">
    <property type="term" value="C:transcription factor TFIID complex"/>
    <property type="evidence" value="ECO:0007669"/>
    <property type="project" value="InterPro"/>
</dbReference>